<dbReference type="InterPro" id="IPR011711">
    <property type="entry name" value="GntR_C"/>
</dbReference>
<dbReference type="Gene3D" id="1.20.120.530">
    <property type="entry name" value="GntR ligand-binding domain-like"/>
    <property type="match status" value="1"/>
</dbReference>
<evidence type="ECO:0000313" key="6">
    <source>
        <dbReference type="EMBL" id="RKQ13560.1"/>
    </source>
</evidence>
<reference evidence="6 7" key="1">
    <citation type="journal article" date="2015" name="Antonie Van Leeuwenhoek">
        <title>Oceanobacillus bengalensis sp. nov., a bacterium isolated from seawater of the Bay of Bengal.</title>
        <authorList>
            <person name="Yongchang O."/>
            <person name="Xiang W."/>
            <person name="Wang G."/>
        </authorList>
    </citation>
    <scope>NUCLEOTIDE SEQUENCE [LARGE SCALE GENOMIC DNA]</scope>
    <source>
        <strain evidence="6 7">MCCC 1K00260</strain>
    </source>
</reference>
<feature type="coiled-coil region" evidence="4">
    <location>
        <begin position="118"/>
        <end position="145"/>
    </location>
</feature>
<dbReference type="PROSITE" id="PS50949">
    <property type="entry name" value="HTH_GNTR"/>
    <property type="match status" value="1"/>
</dbReference>
<keyword evidence="3" id="KW-0804">Transcription</keyword>
<dbReference type="EMBL" id="RBZO01000029">
    <property type="protein sequence ID" value="RKQ13560.1"/>
    <property type="molecule type" value="Genomic_DNA"/>
</dbReference>
<name>A0A494YTX1_9BACI</name>
<dbReference type="Gene3D" id="1.10.10.10">
    <property type="entry name" value="Winged helix-like DNA-binding domain superfamily/Winged helix DNA-binding domain"/>
    <property type="match status" value="1"/>
</dbReference>
<evidence type="ECO:0000256" key="3">
    <source>
        <dbReference type="ARBA" id="ARBA00023163"/>
    </source>
</evidence>
<feature type="domain" description="HTH gntR-type" evidence="5">
    <location>
        <begin position="13"/>
        <end position="81"/>
    </location>
</feature>
<dbReference type="PANTHER" id="PTHR43537">
    <property type="entry name" value="TRANSCRIPTIONAL REGULATOR, GNTR FAMILY"/>
    <property type="match status" value="1"/>
</dbReference>
<keyword evidence="7" id="KW-1185">Reference proteome</keyword>
<evidence type="ECO:0000259" key="5">
    <source>
        <dbReference type="PROSITE" id="PS50949"/>
    </source>
</evidence>
<dbReference type="SUPFAM" id="SSF46785">
    <property type="entry name" value="Winged helix' DNA-binding domain"/>
    <property type="match status" value="1"/>
</dbReference>
<dbReference type="OrthoDB" id="369138at2"/>
<dbReference type="InterPro" id="IPR000524">
    <property type="entry name" value="Tscrpt_reg_HTH_GntR"/>
</dbReference>
<dbReference type="CDD" id="cd07377">
    <property type="entry name" value="WHTH_GntR"/>
    <property type="match status" value="1"/>
</dbReference>
<evidence type="ECO:0000256" key="1">
    <source>
        <dbReference type="ARBA" id="ARBA00023015"/>
    </source>
</evidence>
<evidence type="ECO:0000256" key="4">
    <source>
        <dbReference type="SAM" id="Coils"/>
    </source>
</evidence>
<accession>A0A494YTX1</accession>
<dbReference type="InterPro" id="IPR036388">
    <property type="entry name" value="WH-like_DNA-bd_sf"/>
</dbReference>
<keyword evidence="1" id="KW-0805">Transcription regulation</keyword>
<dbReference type="SUPFAM" id="SSF48008">
    <property type="entry name" value="GntR ligand-binding domain-like"/>
    <property type="match status" value="1"/>
</dbReference>
<dbReference type="GO" id="GO:0003677">
    <property type="term" value="F:DNA binding"/>
    <property type="evidence" value="ECO:0007669"/>
    <property type="project" value="UniProtKB-KW"/>
</dbReference>
<evidence type="ECO:0000256" key="2">
    <source>
        <dbReference type="ARBA" id="ARBA00023125"/>
    </source>
</evidence>
<dbReference type="Pfam" id="PF00392">
    <property type="entry name" value="GntR"/>
    <property type="match status" value="1"/>
</dbReference>
<dbReference type="InterPro" id="IPR008920">
    <property type="entry name" value="TF_FadR/GntR_C"/>
</dbReference>
<comment type="caution">
    <text evidence="6">The sequence shown here is derived from an EMBL/GenBank/DDBJ whole genome shotgun (WGS) entry which is preliminary data.</text>
</comment>
<dbReference type="InterPro" id="IPR036390">
    <property type="entry name" value="WH_DNA-bd_sf"/>
</dbReference>
<dbReference type="Proteomes" id="UP000281813">
    <property type="component" value="Unassembled WGS sequence"/>
</dbReference>
<keyword evidence="4" id="KW-0175">Coiled coil</keyword>
<dbReference type="PANTHER" id="PTHR43537:SF43">
    <property type="entry name" value="GNTR-FAMILY TRANSCRIPTIONAL REGULATOR"/>
    <property type="match status" value="1"/>
</dbReference>
<keyword evidence="2" id="KW-0238">DNA-binding</keyword>
<gene>
    <name evidence="6" type="ORF">D8M05_15835</name>
</gene>
<proteinExistence type="predicted"/>
<organism evidence="6 7">
    <name type="scientific">Oceanobacillus bengalensis</name>
    <dbReference type="NCBI Taxonomy" id="1435466"/>
    <lineage>
        <taxon>Bacteria</taxon>
        <taxon>Bacillati</taxon>
        <taxon>Bacillota</taxon>
        <taxon>Bacilli</taxon>
        <taxon>Bacillales</taxon>
        <taxon>Bacillaceae</taxon>
        <taxon>Oceanobacillus</taxon>
    </lineage>
</organism>
<dbReference type="AlphaFoldDB" id="A0A494YTX1"/>
<protein>
    <submittedName>
        <fullName evidence="6">FadR family transcriptional regulator</fullName>
    </submittedName>
</protein>
<dbReference type="SMART" id="SM00345">
    <property type="entry name" value="HTH_GNTR"/>
    <property type="match status" value="1"/>
</dbReference>
<dbReference type="SMART" id="SM00895">
    <property type="entry name" value="FCD"/>
    <property type="match status" value="1"/>
</dbReference>
<sequence length="243" mass="28049">MSSDIKLKSIKKNTLSNLVMDEIINLLINGDIKPGDKLPSEHELMEMLFVSRAVLREALSALETLGILKRKSREGTYVSREIGSRPFRLMLALSADDIETIIETRMTQELGFVTLAAEKITDEEIQQLKTTINNMRNRIGNYDEMDKEFHNIITSSVMNNVTSGIIEPLMDFFYKVYYTISNENRNIDITIQQHIAIYEALKNRDPFEAHKAMYIHLDHVRKRILLVKEKTENSANNKEDLNE</sequence>
<dbReference type="RefSeq" id="WP_121133526.1">
    <property type="nucleotide sequence ID" value="NZ_JBHUFK010000016.1"/>
</dbReference>
<dbReference type="Pfam" id="PF07729">
    <property type="entry name" value="FCD"/>
    <property type="match status" value="1"/>
</dbReference>
<dbReference type="GO" id="GO:0003700">
    <property type="term" value="F:DNA-binding transcription factor activity"/>
    <property type="evidence" value="ECO:0007669"/>
    <property type="project" value="InterPro"/>
</dbReference>
<evidence type="ECO:0000313" key="7">
    <source>
        <dbReference type="Proteomes" id="UP000281813"/>
    </source>
</evidence>
<dbReference type="PRINTS" id="PR00035">
    <property type="entry name" value="HTHGNTR"/>
</dbReference>